<keyword evidence="1" id="KW-0472">Membrane</keyword>
<dbReference type="Gene3D" id="1.25.40.590">
    <property type="entry name" value="Type IV / VI secretion system, DotU"/>
    <property type="match status" value="1"/>
</dbReference>
<dbReference type="InterPro" id="IPR017732">
    <property type="entry name" value="T4/T6SS_DotU"/>
</dbReference>
<dbReference type="NCBIfam" id="NF038228">
    <property type="entry name" value="IcmH_DotU_IVB"/>
    <property type="match status" value="1"/>
</dbReference>
<accession>A0A066RKW5</accession>
<evidence type="ECO:0000256" key="1">
    <source>
        <dbReference type="SAM" id="Phobius"/>
    </source>
</evidence>
<dbReference type="InterPro" id="IPR038522">
    <property type="entry name" value="T4/T6SS_DotU_sf"/>
</dbReference>
<organism evidence="3 4">
    <name type="scientific">Photobacterium galatheae</name>
    <dbReference type="NCBI Taxonomy" id="1654360"/>
    <lineage>
        <taxon>Bacteria</taxon>
        <taxon>Pseudomonadati</taxon>
        <taxon>Pseudomonadota</taxon>
        <taxon>Gammaproteobacteria</taxon>
        <taxon>Vibrionales</taxon>
        <taxon>Vibrionaceae</taxon>
        <taxon>Photobacterium</taxon>
    </lineage>
</organism>
<sequence length="260" mass="29873">MSPADDDVTVVLFQSEPGKPMEVMPPPEVPRNIAVKQLEIKKLGINQLVDEFTWVLACLTCIPSIPWLDDPTPLREQISREIQEAEKRLLLANTDRASLLVMRYCVCSAVDEAVYSQEWGEKSNWSTHSLLAEFHNETSGGDKFYTILDRLRQDPKRYRHLIEFLYFLLQVGFKGKYGRVERGNEKIADIADTIYRLIQEDRLVDQEKLQLVNMKAAAISRPLKRVIPPKLIVGLTVTLLAAMYAATYWVIDFKFNQLMN</sequence>
<dbReference type="AlphaFoldDB" id="A0A066RKW5"/>
<dbReference type="NCBIfam" id="TIGR03349">
    <property type="entry name" value="IV_VI_DotU"/>
    <property type="match status" value="1"/>
</dbReference>
<proteinExistence type="predicted"/>
<dbReference type="RefSeq" id="WP_036753247.1">
    <property type="nucleotide sequence ID" value="NZ_JAGSGC010000009.1"/>
</dbReference>
<dbReference type="Pfam" id="PF09850">
    <property type="entry name" value="DotU"/>
    <property type="match status" value="1"/>
</dbReference>
<keyword evidence="1" id="KW-0812">Transmembrane</keyword>
<keyword evidence="4" id="KW-1185">Reference proteome</keyword>
<evidence type="ECO:0000259" key="2">
    <source>
        <dbReference type="Pfam" id="PF09850"/>
    </source>
</evidence>
<evidence type="ECO:0000313" key="3">
    <source>
        <dbReference type="EMBL" id="KDM91085.1"/>
    </source>
</evidence>
<dbReference type="OrthoDB" id="345640at2"/>
<keyword evidence="1" id="KW-1133">Transmembrane helix</keyword>
<dbReference type="PANTHER" id="PTHR38033">
    <property type="entry name" value="MEMBRANE PROTEIN-RELATED"/>
    <property type="match status" value="1"/>
</dbReference>
<evidence type="ECO:0000313" key="4">
    <source>
        <dbReference type="Proteomes" id="UP000027192"/>
    </source>
</evidence>
<feature type="transmembrane region" description="Helical" evidence="1">
    <location>
        <begin position="231"/>
        <end position="251"/>
    </location>
</feature>
<dbReference type="PANTHER" id="PTHR38033:SF1">
    <property type="entry name" value="DOTU FAMILY TYPE IV_VI SECRETION SYSTEM PROTEIN"/>
    <property type="match status" value="1"/>
</dbReference>
<gene>
    <name evidence="3" type="ORF">EA58_13080</name>
</gene>
<protein>
    <submittedName>
        <fullName evidence="3">Type VI secretion protein</fullName>
    </submittedName>
</protein>
<dbReference type="EMBL" id="JMIB01000026">
    <property type="protein sequence ID" value="KDM91085.1"/>
    <property type="molecule type" value="Genomic_DNA"/>
</dbReference>
<feature type="domain" description="Type IV / VI secretion system DotU" evidence="2">
    <location>
        <begin position="48"/>
        <end position="249"/>
    </location>
</feature>
<reference evidence="3 4" key="1">
    <citation type="submission" date="2014-04" db="EMBL/GenBank/DDBJ databases">
        <title>Draft genome sequence of Photobacterium halotolerans S2753: a solonamide, ngercheumicin and holomycin producer.</title>
        <authorList>
            <person name="Machado H.R."/>
            <person name="Gram L."/>
        </authorList>
    </citation>
    <scope>NUCLEOTIDE SEQUENCE [LARGE SCALE GENOMIC DNA]</scope>
    <source>
        <strain evidence="3 4">S2753</strain>
    </source>
</reference>
<name>A0A066RKW5_9GAMM</name>
<dbReference type="STRING" id="1654360.EA58_13080"/>
<comment type="caution">
    <text evidence="3">The sequence shown here is derived from an EMBL/GenBank/DDBJ whole genome shotgun (WGS) entry which is preliminary data.</text>
</comment>
<dbReference type="Proteomes" id="UP000027192">
    <property type="component" value="Unassembled WGS sequence"/>
</dbReference>